<reference evidence="2 4" key="1">
    <citation type="submission" date="2020-01" db="EMBL/GenBank/DDBJ databases">
        <authorList>
            <consortium name="DOE Joint Genome Institute"/>
            <person name="Haridas S."/>
            <person name="Albert R."/>
            <person name="Binder M."/>
            <person name="Bloem J."/>
            <person name="Labutti K."/>
            <person name="Salamov A."/>
            <person name="Andreopoulos B."/>
            <person name="Baker S.E."/>
            <person name="Barry K."/>
            <person name="Bills G."/>
            <person name="Bluhm B.H."/>
            <person name="Cannon C."/>
            <person name="Castanera R."/>
            <person name="Culley D.E."/>
            <person name="Daum C."/>
            <person name="Ezra D."/>
            <person name="Gonzalez J.B."/>
            <person name="Henrissat B."/>
            <person name="Kuo A."/>
            <person name="Liang C."/>
            <person name="Lipzen A."/>
            <person name="Lutzoni F."/>
            <person name="Magnuson J."/>
            <person name="Mondo S."/>
            <person name="Nolan M."/>
            <person name="Ohm R."/>
            <person name="Pangilinan J."/>
            <person name="Park H.-J."/>
            <person name="Ramirez L."/>
            <person name="Alfaro M."/>
            <person name="Sun H."/>
            <person name="Tritt A."/>
            <person name="Yoshinaga Y."/>
            <person name="Zwiers L.-H."/>
            <person name="Turgeon B.G."/>
            <person name="Goodwin S.B."/>
            <person name="Spatafora J.W."/>
            <person name="Crous P.W."/>
            <person name="Grigoriev I.V."/>
        </authorList>
    </citation>
    <scope>NUCLEOTIDE SEQUENCE</scope>
    <source>
        <strain evidence="2 4">CBS 781.70</strain>
    </source>
</reference>
<feature type="compositionally biased region" description="Low complexity" evidence="1">
    <location>
        <begin position="280"/>
        <end position="298"/>
    </location>
</feature>
<feature type="compositionally biased region" description="Basic and acidic residues" evidence="1">
    <location>
        <begin position="422"/>
        <end position="444"/>
    </location>
</feature>
<dbReference type="Proteomes" id="UP000504638">
    <property type="component" value="Unplaced"/>
</dbReference>
<gene>
    <name evidence="2 4" type="ORF">P152DRAFT_448558</name>
</gene>
<feature type="compositionally biased region" description="Basic and acidic residues" evidence="1">
    <location>
        <begin position="215"/>
        <end position="233"/>
    </location>
</feature>
<feature type="compositionally biased region" description="Low complexity" evidence="1">
    <location>
        <begin position="346"/>
        <end position="376"/>
    </location>
</feature>
<feature type="compositionally biased region" description="Polar residues" evidence="1">
    <location>
        <begin position="51"/>
        <end position="65"/>
    </location>
</feature>
<organism evidence="2">
    <name type="scientific">Eremomyces bilateralis CBS 781.70</name>
    <dbReference type="NCBI Taxonomy" id="1392243"/>
    <lineage>
        <taxon>Eukaryota</taxon>
        <taxon>Fungi</taxon>
        <taxon>Dikarya</taxon>
        <taxon>Ascomycota</taxon>
        <taxon>Pezizomycotina</taxon>
        <taxon>Dothideomycetes</taxon>
        <taxon>Dothideomycetes incertae sedis</taxon>
        <taxon>Eremomycetales</taxon>
        <taxon>Eremomycetaceae</taxon>
        <taxon>Eremomyces</taxon>
    </lineage>
</organism>
<dbReference type="EMBL" id="ML975155">
    <property type="protein sequence ID" value="KAF1813235.1"/>
    <property type="molecule type" value="Genomic_DNA"/>
</dbReference>
<reference evidence="4" key="3">
    <citation type="submission" date="2025-04" db="UniProtKB">
        <authorList>
            <consortium name="RefSeq"/>
        </authorList>
    </citation>
    <scope>IDENTIFICATION</scope>
    <source>
        <strain evidence="4">CBS 781.70</strain>
    </source>
</reference>
<feature type="compositionally biased region" description="Low complexity" evidence="1">
    <location>
        <begin position="319"/>
        <end position="338"/>
    </location>
</feature>
<feature type="region of interest" description="Disordered" evidence="1">
    <location>
        <begin position="1"/>
        <end position="65"/>
    </location>
</feature>
<dbReference type="RefSeq" id="XP_033534866.1">
    <property type="nucleotide sequence ID" value="XM_033678065.1"/>
</dbReference>
<feature type="compositionally biased region" description="Polar residues" evidence="1">
    <location>
        <begin position="34"/>
        <end position="43"/>
    </location>
</feature>
<sequence>MKARNTTPEMPDYFTPMSGEGAAHVRGSHGRTSHILQTPNTSYSRKRSRPEPSSNRSTNSFTTPYAHSEISMPWNDFPMADSSIARSTKTGSPPPMVNTKYILAGGLDTPLLAQSRQLDRDEYFSAQADVNFRSKWDGDIVKEIRDVAQSPPSSPSGSAAPGRGWGKFMFGIVGGVAGKVWQFCSSAAFKGFHAGGGQGYHLSPGNDADPDMNGDESHWEEDSGAIRRFERDATPVPGQYPSEDDDYLSSRPAKRLHTDTNTGWVVVEKAPAHHHPSPSPFSSTTAPPRRSRPSLTPISRRKPSATPLHARHPSTASIAPHRTPSPSSPRTRRSAQPSPTRPAHPRPSSAALRSPAATHVRASGTSRPTSRSGRASYAPPTFGHARSFSGDVTRAHELRLDVHRVGGGAGSEGGSPTNISPEARRYLREREYGEQRQEQRMRRMQRQMDEMLRQGKEALGSRVEVVYPDEMEGGYEGEMDVDFG</sequence>
<feature type="region of interest" description="Disordered" evidence="1">
    <location>
        <begin position="404"/>
        <end position="444"/>
    </location>
</feature>
<accession>A0A6G1G570</accession>
<evidence type="ECO:0000313" key="2">
    <source>
        <dbReference type="EMBL" id="KAF1813235.1"/>
    </source>
</evidence>
<reference evidence="4" key="2">
    <citation type="submission" date="2020-04" db="EMBL/GenBank/DDBJ databases">
        <authorList>
            <consortium name="NCBI Genome Project"/>
        </authorList>
    </citation>
    <scope>NUCLEOTIDE SEQUENCE</scope>
    <source>
        <strain evidence="4">CBS 781.70</strain>
    </source>
</reference>
<name>A0A6G1G570_9PEZI</name>
<feature type="region of interest" description="Disordered" evidence="1">
    <location>
        <begin position="271"/>
        <end position="390"/>
    </location>
</feature>
<evidence type="ECO:0000313" key="4">
    <source>
        <dbReference type="RefSeq" id="XP_033534866.1"/>
    </source>
</evidence>
<protein>
    <submittedName>
        <fullName evidence="2 4">Uncharacterized protein</fullName>
    </submittedName>
</protein>
<feature type="region of interest" description="Disordered" evidence="1">
    <location>
        <begin position="201"/>
        <end position="255"/>
    </location>
</feature>
<proteinExistence type="predicted"/>
<evidence type="ECO:0000256" key="1">
    <source>
        <dbReference type="SAM" id="MobiDB-lite"/>
    </source>
</evidence>
<evidence type="ECO:0000313" key="3">
    <source>
        <dbReference type="Proteomes" id="UP000504638"/>
    </source>
</evidence>
<dbReference type="AlphaFoldDB" id="A0A6G1G570"/>
<dbReference type="OrthoDB" id="5138418at2759"/>
<dbReference type="GeneID" id="54418635"/>
<keyword evidence="3" id="KW-1185">Reference proteome</keyword>